<proteinExistence type="predicted"/>
<dbReference type="InterPro" id="IPR029398">
    <property type="entry name" value="PolB_thumb"/>
</dbReference>
<dbReference type="InterPro" id="IPR050243">
    <property type="entry name" value="PHP_phosphatase"/>
</dbReference>
<dbReference type="SMART" id="SM00481">
    <property type="entry name" value="POLIIIAc"/>
    <property type="match status" value="1"/>
</dbReference>
<evidence type="ECO:0000259" key="3">
    <source>
        <dbReference type="SMART" id="SM00481"/>
    </source>
</evidence>
<accession>A0A1H2VV62</accession>
<dbReference type="Gene3D" id="3.30.210.10">
    <property type="entry name" value="DNA polymerase, thumb domain"/>
    <property type="match status" value="1"/>
</dbReference>
<dbReference type="FunFam" id="3.20.20.140:FF:000047">
    <property type="entry name" value="PHP domain-containing protein"/>
    <property type="match status" value="1"/>
</dbReference>
<dbReference type="InterPro" id="IPR047967">
    <property type="entry name" value="PolX_PHP"/>
</dbReference>
<dbReference type="Gene3D" id="3.30.460.10">
    <property type="entry name" value="Beta Polymerase, domain 2"/>
    <property type="match status" value="1"/>
</dbReference>
<dbReference type="Pfam" id="PF02811">
    <property type="entry name" value="PHP"/>
    <property type="match status" value="1"/>
</dbReference>
<dbReference type="Gene3D" id="1.10.150.20">
    <property type="entry name" value="5' to 3' exonuclease, C-terminal subdomain"/>
    <property type="match status" value="1"/>
</dbReference>
<evidence type="ECO:0000256" key="1">
    <source>
        <dbReference type="ARBA" id="ARBA00022679"/>
    </source>
</evidence>
<name>A0A1H2VV62_9BACL</name>
<dbReference type="PANTHER" id="PTHR36928">
    <property type="entry name" value="PHOSPHATASE YCDX-RELATED"/>
    <property type="match status" value="1"/>
</dbReference>
<dbReference type="AlphaFoldDB" id="A0A1H2VV62"/>
<sequence length="511" mass="56658">MPNRHRRPDPTEALQRLGVPREVAELCELPGVGPKIAADLYRRHRIATLEGLAEAVTRSPRTFQSYGHNTVDRWQRDLPVLLERRHSWPIALAAPQADAICAELANLPGVTAVSVTGSVRRLAAMNRCIELVVACADRSALDAWCQKAGAVTRMPADYPSAIATIRCTTGRGADELPVLIHVALPEAFAAALLQSTGDPTHVEVVTKLLAEAALTWSEVGLMHRETESIPIASEAELYARIGLPWLPPELREGESMLQSPSFLIQQTDIRGDLHMHSTWSDGSLTIAELAETAERMGYEYIAVTDHSQSLTIAHGLTPDDLRRQRSEIEQVRRRAKVRILHGSEVDILADGRLDFPDEVLADLDIVIASIHTVFTQSRDTMTRRILRALANPYVHILAHMHGRLIGKRSGYAVDTEQVLASAARHGVMIELNANPNRLDIWDEWIRKAVKLGIAIPIDTDAHEPGEMNNITYGVRMGIRGWLPKAQVPNTLSYAELKQRLDARRMQASVKR</sequence>
<dbReference type="PANTHER" id="PTHR36928:SF1">
    <property type="entry name" value="PHOSPHATASE YCDX-RELATED"/>
    <property type="match status" value="1"/>
</dbReference>
<dbReference type="Pfam" id="PF14791">
    <property type="entry name" value="DNA_pol_B_thumb"/>
    <property type="match status" value="1"/>
</dbReference>
<keyword evidence="1" id="KW-0808">Transferase</keyword>
<dbReference type="GO" id="GO:0042578">
    <property type="term" value="F:phosphoric ester hydrolase activity"/>
    <property type="evidence" value="ECO:0007669"/>
    <property type="project" value="TreeGrafter"/>
</dbReference>
<dbReference type="InterPro" id="IPR004013">
    <property type="entry name" value="PHP_dom"/>
</dbReference>
<keyword evidence="5" id="KW-1185">Reference proteome</keyword>
<keyword evidence="2" id="KW-0548">Nucleotidyltransferase</keyword>
<evidence type="ECO:0000256" key="2">
    <source>
        <dbReference type="ARBA" id="ARBA00022695"/>
    </source>
</evidence>
<dbReference type="GO" id="GO:0008270">
    <property type="term" value="F:zinc ion binding"/>
    <property type="evidence" value="ECO:0007669"/>
    <property type="project" value="TreeGrafter"/>
</dbReference>
<dbReference type="Gene3D" id="3.20.20.140">
    <property type="entry name" value="Metal-dependent hydrolases"/>
    <property type="match status" value="1"/>
</dbReference>
<dbReference type="RefSeq" id="WP_074693347.1">
    <property type="nucleotide sequence ID" value="NZ_FNOJ01000012.1"/>
</dbReference>
<dbReference type="SUPFAM" id="SSF81301">
    <property type="entry name" value="Nucleotidyltransferase"/>
    <property type="match status" value="1"/>
</dbReference>
<evidence type="ECO:0000313" key="4">
    <source>
        <dbReference type="EMBL" id="SDW72220.1"/>
    </source>
</evidence>
<dbReference type="SUPFAM" id="SSF89550">
    <property type="entry name" value="PHP domain-like"/>
    <property type="match status" value="1"/>
</dbReference>
<dbReference type="InterPro" id="IPR003141">
    <property type="entry name" value="Pol/His_phosphatase_N"/>
</dbReference>
<dbReference type="InterPro" id="IPR037160">
    <property type="entry name" value="DNA_Pol_thumb_sf"/>
</dbReference>
<protein>
    <submittedName>
        <fullName evidence="4">DNA polymerase (Family 10)</fullName>
    </submittedName>
</protein>
<dbReference type="STRING" id="89784.SAMN04489725_11238"/>
<dbReference type="GO" id="GO:0016779">
    <property type="term" value="F:nucleotidyltransferase activity"/>
    <property type="evidence" value="ECO:0007669"/>
    <property type="project" value="UniProtKB-KW"/>
</dbReference>
<dbReference type="CDD" id="cd07436">
    <property type="entry name" value="PHP_PolX"/>
    <property type="match status" value="1"/>
</dbReference>
<dbReference type="Proteomes" id="UP000182589">
    <property type="component" value="Unassembled WGS sequence"/>
</dbReference>
<dbReference type="InterPro" id="IPR043519">
    <property type="entry name" value="NT_sf"/>
</dbReference>
<dbReference type="InterPro" id="IPR016195">
    <property type="entry name" value="Pol/histidinol_Pase-like"/>
</dbReference>
<evidence type="ECO:0000313" key="5">
    <source>
        <dbReference type="Proteomes" id="UP000182589"/>
    </source>
</evidence>
<feature type="domain" description="Polymerase/histidinol phosphatase N-terminal" evidence="3">
    <location>
        <begin position="271"/>
        <end position="349"/>
    </location>
</feature>
<dbReference type="EMBL" id="FNOJ01000012">
    <property type="protein sequence ID" value="SDW72220.1"/>
    <property type="molecule type" value="Genomic_DNA"/>
</dbReference>
<gene>
    <name evidence="4" type="ORF">SAMN04489725_11238</name>
</gene>
<organism evidence="4 5">
    <name type="scientific">Alicyclobacillus hesperidum</name>
    <dbReference type="NCBI Taxonomy" id="89784"/>
    <lineage>
        <taxon>Bacteria</taxon>
        <taxon>Bacillati</taxon>
        <taxon>Bacillota</taxon>
        <taxon>Bacilli</taxon>
        <taxon>Bacillales</taxon>
        <taxon>Alicyclobacillaceae</taxon>
        <taxon>Alicyclobacillus</taxon>
    </lineage>
</organism>
<reference evidence="5" key="1">
    <citation type="submission" date="2016-10" db="EMBL/GenBank/DDBJ databases">
        <authorList>
            <person name="Varghese N."/>
        </authorList>
    </citation>
    <scope>NUCLEOTIDE SEQUENCE [LARGE SCALE GENOMIC DNA]</scope>
    <source>
        <strain evidence="5">DSM 12489</strain>
    </source>
</reference>
<dbReference type="GO" id="GO:0005829">
    <property type="term" value="C:cytosol"/>
    <property type="evidence" value="ECO:0007669"/>
    <property type="project" value="TreeGrafter"/>
</dbReference>